<evidence type="ECO:0000256" key="2">
    <source>
        <dbReference type="ARBA" id="ARBA00004906"/>
    </source>
</evidence>
<keyword evidence="3" id="KW-0808">Transferase</keyword>
<dbReference type="Proteomes" id="UP001630127">
    <property type="component" value="Unassembled WGS sequence"/>
</dbReference>
<organism evidence="14 15">
    <name type="scientific">Cinchona calisaya</name>
    <dbReference type="NCBI Taxonomy" id="153742"/>
    <lineage>
        <taxon>Eukaryota</taxon>
        <taxon>Viridiplantae</taxon>
        <taxon>Streptophyta</taxon>
        <taxon>Embryophyta</taxon>
        <taxon>Tracheophyta</taxon>
        <taxon>Spermatophyta</taxon>
        <taxon>Magnoliopsida</taxon>
        <taxon>eudicotyledons</taxon>
        <taxon>Gunneridae</taxon>
        <taxon>Pentapetalae</taxon>
        <taxon>asterids</taxon>
        <taxon>lamiids</taxon>
        <taxon>Gentianales</taxon>
        <taxon>Rubiaceae</taxon>
        <taxon>Cinchonoideae</taxon>
        <taxon>Cinchoneae</taxon>
        <taxon>Cinchona</taxon>
    </lineage>
</organism>
<comment type="caution">
    <text evidence="14">The sequence shown here is derived from an EMBL/GenBank/DDBJ whole genome shotgun (WGS) entry which is preliminary data.</text>
</comment>
<evidence type="ECO:0000313" key="15">
    <source>
        <dbReference type="Proteomes" id="UP001630127"/>
    </source>
</evidence>
<comment type="subcellular location">
    <subcellularLocation>
        <location evidence="1">Membrane</location>
        <topology evidence="1">Single-pass membrane protein</topology>
    </subcellularLocation>
</comment>
<comment type="pathway">
    <text evidence="2">Protein modification; protein ubiquitination.</text>
</comment>
<name>A0ABD3AQM2_9GENT</name>
<evidence type="ECO:0000256" key="10">
    <source>
        <dbReference type="ARBA" id="ARBA00023136"/>
    </source>
</evidence>
<keyword evidence="6 12" id="KW-0863">Zinc-finger</keyword>
<evidence type="ECO:0000256" key="12">
    <source>
        <dbReference type="PROSITE-ProRule" id="PRU00175"/>
    </source>
</evidence>
<comment type="similarity">
    <text evidence="11">Belongs to the RING-type zinc finger family. ATL subfamily.</text>
</comment>
<keyword evidence="9" id="KW-1133">Transmembrane helix</keyword>
<dbReference type="AlphaFoldDB" id="A0ABD3AQM2"/>
<evidence type="ECO:0000256" key="8">
    <source>
        <dbReference type="ARBA" id="ARBA00022833"/>
    </source>
</evidence>
<dbReference type="SUPFAM" id="SSF57850">
    <property type="entry name" value="RING/U-box"/>
    <property type="match status" value="1"/>
</dbReference>
<keyword evidence="4" id="KW-0812">Transmembrane</keyword>
<keyword evidence="15" id="KW-1185">Reference proteome</keyword>
<dbReference type="Gene3D" id="3.30.40.10">
    <property type="entry name" value="Zinc/RING finger domain, C3HC4 (zinc finger)"/>
    <property type="match status" value="1"/>
</dbReference>
<feature type="domain" description="RING-type" evidence="13">
    <location>
        <begin position="54"/>
        <end position="96"/>
    </location>
</feature>
<keyword evidence="7" id="KW-0833">Ubl conjugation pathway</keyword>
<evidence type="ECO:0000256" key="6">
    <source>
        <dbReference type="ARBA" id="ARBA00022771"/>
    </source>
</evidence>
<evidence type="ECO:0000256" key="11">
    <source>
        <dbReference type="ARBA" id="ARBA00024209"/>
    </source>
</evidence>
<evidence type="ECO:0000259" key="13">
    <source>
        <dbReference type="PROSITE" id="PS50089"/>
    </source>
</evidence>
<keyword evidence="5" id="KW-0479">Metal-binding</keyword>
<dbReference type="InterPro" id="IPR001841">
    <property type="entry name" value="Znf_RING"/>
</dbReference>
<keyword evidence="10" id="KW-0472">Membrane</keyword>
<dbReference type="GO" id="GO:0016740">
    <property type="term" value="F:transferase activity"/>
    <property type="evidence" value="ECO:0007669"/>
    <property type="project" value="UniProtKB-KW"/>
</dbReference>
<gene>
    <name evidence="14" type="ORF">ACH5RR_007011</name>
</gene>
<dbReference type="SMART" id="SM00184">
    <property type="entry name" value="RING"/>
    <property type="match status" value="1"/>
</dbReference>
<evidence type="ECO:0000256" key="7">
    <source>
        <dbReference type="ARBA" id="ARBA00022786"/>
    </source>
</evidence>
<evidence type="ECO:0000256" key="3">
    <source>
        <dbReference type="ARBA" id="ARBA00022679"/>
    </source>
</evidence>
<evidence type="ECO:0000313" key="14">
    <source>
        <dbReference type="EMBL" id="KAL3533490.1"/>
    </source>
</evidence>
<dbReference type="GO" id="GO:0008270">
    <property type="term" value="F:zinc ion binding"/>
    <property type="evidence" value="ECO:0007669"/>
    <property type="project" value="UniProtKB-KW"/>
</dbReference>
<dbReference type="PROSITE" id="PS50089">
    <property type="entry name" value="ZF_RING_2"/>
    <property type="match status" value="1"/>
</dbReference>
<dbReference type="InterPro" id="IPR013083">
    <property type="entry name" value="Znf_RING/FYVE/PHD"/>
</dbReference>
<evidence type="ECO:0000256" key="1">
    <source>
        <dbReference type="ARBA" id="ARBA00004167"/>
    </source>
</evidence>
<dbReference type="PANTHER" id="PTHR45768:SF34">
    <property type="entry name" value="RING-H2 FINGER PROTEIN ATL64"/>
    <property type="match status" value="1"/>
</dbReference>
<dbReference type="PANTHER" id="PTHR45768">
    <property type="entry name" value="E3 UBIQUITIN-PROTEIN LIGASE RNF13-LIKE"/>
    <property type="match status" value="1"/>
</dbReference>
<reference evidence="14 15" key="1">
    <citation type="submission" date="2024-11" db="EMBL/GenBank/DDBJ databases">
        <title>A near-complete genome assembly of Cinchona calisaya.</title>
        <authorList>
            <person name="Lian D.C."/>
            <person name="Zhao X.W."/>
            <person name="Wei L."/>
        </authorList>
    </citation>
    <scope>NUCLEOTIDE SEQUENCE [LARGE SCALE GENOMIC DNA]</scope>
    <source>
        <tissue evidence="14">Nenye</tissue>
    </source>
</reference>
<protein>
    <recommendedName>
        <fullName evidence="13">RING-type domain-containing protein</fullName>
    </recommendedName>
</protein>
<evidence type="ECO:0000256" key="4">
    <source>
        <dbReference type="ARBA" id="ARBA00022692"/>
    </source>
</evidence>
<dbReference type="GO" id="GO:0016020">
    <property type="term" value="C:membrane"/>
    <property type="evidence" value="ECO:0007669"/>
    <property type="project" value="UniProtKB-SubCell"/>
</dbReference>
<dbReference type="EMBL" id="JBJUIK010000003">
    <property type="protein sequence ID" value="KAL3533490.1"/>
    <property type="molecule type" value="Genomic_DNA"/>
</dbReference>
<sequence length="154" mass="17557">MIISRKIMAMLKNQEANLLCYQSNAICSSSGGSSDNDPTTKLDDDDDHSLQLQCVICLCNVSNGEKYRVLSECNHGFHCDCIDVWLQKNSTCPLCRCPVPFTSMNPQLNNEEQLLQLYDAVLTCFLCFMDHLWTWFVNPLGFEQVCEDNFHSFP</sequence>
<evidence type="ECO:0000256" key="5">
    <source>
        <dbReference type="ARBA" id="ARBA00022723"/>
    </source>
</evidence>
<dbReference type="Pfam" id="PF13639">
    <property type="entry name" value="zf-RING_2"/>
    <property type="match status" value="1"/>
</dbReference>
<keyword evidence="8" id="KW-0862">Zinc</keyword>
<proteinExistence type="inferred from homology"/>
<accession>A0ABD3AQM2</accession>
<evidence type="ECO:0000256" key="9">
    <source>
        <dbReference type="ARBA" id="ARBA00022989"/>
    </source>
</evidence>